<dbReference type="GO" id="GO:0005525">
    <property type="term" value="F:GTP binding"/>
    <property type="evidence" value="ECO:0007669"/>
    <property type="project" value="InterPro"/>
</dbReference>
<dbReference type="AlphaFoldDB" id="A0A0C9W1Y0"/>
<keyword evidence="3" id="KW-1185">Reference proteome</keyword>
<accession>A0A0C9W1Y0</accession>
<evidence type="ECO:0000259" key="1">
    <source>
        <dbReference type="Pfam" id="PF01926"/>
    </source>
</evidence>
<dbReference type="SUPFAM" id="SSF52540">
    <property type="entry name" value="P-loop containing nucleoside triphosphate hydrolases"/>
    <property type="match status" value="1"/>
</dbReference>
<dbReference type="EMBL" id="KN839878">
    <property type="protein sequence ID" value="KIJ59948.1"/>
    <property type="molecule type" value="Genomic_DNA"/>
</dbReference>
<sequence>MTLICGICPQEDGLGSPPLIDNDSYVVVVFGHTGVGVSSLINLIAGCPVSDSHADVKTCTRNVKGYPVPLFNKRFYLFEVPGFGGDLKDAAIIKLIQNLEKNHAIDLFIYCFRKKRDTLMPNALKQLRDGIPSAKGVPLIGVVTELEKIGVCGEDMEDWWTVPSEEGGDTNGERLEAILGLTFDAHACVTTLPPKDVDLLEGLRKRRMYSEEVVKSIVVDLCTNPKRTHERT</sequence>
<proteinExistence type="predicted"/>
<dbReference type="Pfam" id="PF01926">
    <property type="entry name" value="MMR_HSR1"/>
    <property type="match status" value="1"/>
</dbReference>
<dbReference type="InterPro" id="IPR006073">
    <property type="entry name" value="GTP-bd"/>
</dbReference>
<name>A0A0C9W1Y0_9AGAM</name>
<dbReference type="InterPro" id="IPR027417">
    <property type="entry name" value="P-loop_NTPase"/>
</dbReference>
<organism evidence="2 3">
    <name type="scientific">Hydnomerulius pinastri MD-312</name>
    <dbReference type="NCBI Taxonomy" id="994086"/>
    <lineage>
        <taxon>Eukaryota</taxon>
        <taxon>Fungi</taxon>
        <taxon>Dikarya</taxon>
        <taxon>Basidiomycota</taxon>
        <taxon>Agaricomycotina</taxon>
        <taxon>Agaricomycetes</taxon>
        <taxon>Agaricomycetidae</taxon>
        <taxon>Boletales</taxon>
        <taxon>Boletales incertae sedis</taxon>
        <taxon>Leucogyrophana</taxon>
    </lineage>
</organism>
<feature type="domain" description="G" evidence="1">
    <location>
        <begin position="27"/>
        <end position="116"/>
    </location>
</feature>
<gene>
    <name evidence="2" type="ORF">HYDPIDRAFT_117846</name>
</gene>
<evidence type="ECO:0000313" key="3">
    <source>
        <dbReference type="Proteomes" id="UP000053820"/>
    </source>
</evidence>
<dbReference type="Gene3D" id="3.40.50.300">
    <property type="entry name" value="P-loop containing nucleotide triphosphate hydrolases"/>
    <property type="match status" value="1"/>
</dbReference>
<evidence type="ECO:0000313" key="2">
    <source>
        <dbReference type="EMBL" id="KIJ59948.1"/>
    </source>
</evidence>
<protein>
    <recommendedName>
        <fullName evidence="1">G domain-containing protein</fullName>
    </recommendedName>
</protein>
<dbReference type="HOGENOM" id="CLU_050405_1_1_1"/>
<dbReference type="OrthoDB" id="2612420at2759"/>
<dbReference type="Proteomes" id="UP000053820">
    <property type="component" value="Unassembled WGS sequence"/>
</dbReference>
<reference evidence="2 3" key="1">
    <citation type="submission" date="2014-04" db="EMBL/GenBank/DDBJ databases">
        <title>Evolutionary Origins and Diversification of the Mycorrhizal Mutualists.</title>
        <authorList>
            <consortium name="DOE Joint Genome Institute"/>
            <consortium name="Mycorrhizal Genomics Consortium"/>
            <person name="Kohler A."/>
            <person name="Kuo A."/>
            <person name="Nagy L.G."/>
            <person name="Floudas D."/>
            <person name="Copeland A."/>
            <person name="Barry K.W."/>
            <person name="Cichocki N."/>
            <person name="Veneault-Fourrey C."/>
            <person name="LaButti K."/>
            <person name="Lindquist E.A."/>
            <person name="Lipzen A."/>
            <person name="Lundell T."/>
            <person name="Morin E."/>
            <person name="Murat C."/>
            <person name="Riley R."/>
            <person name="Ohm R."/>
            <person name="Sun H."/>
            <person name="Tunlid A."/>
            <person name="Henrissat B."/>
            <person name="Grigoriev I.V."/>
            <person name="Hibbett D.S."/>
            <person name="Martin F."/>
        </authorList>
    </citation>
    <scope>NUCLEOTIDE SEQUENCE [LARGE SCALE GENOMIC DNA]</scope>
    <source>
        <strain evidence="2 3">MD-312</strain>
    </source>
</reference>